<dbReference type="InterPro" id="IPR021416">
    <property type="entry name" value="DUF3048_N"/>
</dbReference>
<accession>A0A7S8CE24</accession>
<evidence type="ECO:0000259" key="2">
    <source>
        <dbReference type="Pfam" id="PF17479"/>
    </source>
</evidence>
<keyword evidence="4" id="KW-1185">Reference proteome</keyword>
<dbReference type="SUPFAM" id="SSF159774">
    <property type="entry name" value="YerB-like"/>
    <property type="match status" value="1"/>
</dbReference>
<evidence type="ECO:0000313" key="4">
    <source>
        <dbReference type="Proteomes" id="UP000593626"/>
    </source>
</evidence>
<feature type="domain" description="DUF3048" evidence="2">
    <location>
        <begin position="221"/>
        <end position="329"/>
    </location>
</feature>
<dbReference type="Gene3D" id="3.50.90.10">
    <property type="entry name" value="YerB-like"/>
    <property type="match status" value="1"/>
</dbReference>
<evidence type="ECO:0000259" key="1">
    <source>
        <dbReference type="Pfam" id="PF11258"/>
    </source>
</evidence>
<dbReference type="Proteomes" id="UP000593626">
    <property type="component" value="Chromosome"/>
</dbReference>
<dbReference type="InterPro" id="IPR023158">
    <property type="entry name" value="YerB-like_sf"/>
</dbReference>
<reference evidence="3 4" key="1">
    <citation type="submission" date="2019-07" db="EMBL/GenBank/DDBJ databases">
        <title>Genome sequence of 2 isolates from Red Sea Mangroves.</title>
        <authorList>
            <person name="Sefrji F."/>
            <person name="Michoud G."/>
            <person name="Merlino G."/>
            <person name="Daffonchio D."/>
        </authorList>
    </citation>
    <scope>NUCLEOTIDE SEQUENCE [LARGE SCALE GENOMIC DNA]</scope>
    <source>
        <strain evidence="3 4">R1DC41</strain>
    </source>
</reference>
<gene>
    <name evidence="3" type="ORF">G8O30_00140</name>
</gene>
<evidence type="ECO:0000313" key="3">
    <source>
        <dbReference type="EMBL" id="QPC48294.1"/>
    </source>
</evidence>
<dbReference type="AlphaFoldDB" id="A0A7S8CE24"/>
<protein>
    <submittedName>
        <fullName evidence="3">DUF3048 domain-containing protein</fullName>
    </submittedName>
</protein>
<dbReference type="EMBL" id="CP049742">
    <property type="protein sequence ID" value="QPC48294.1"/>
    <property type="molecule type" value="Genomic_DNA"/>
</dbReference>
<organism evidence="3 4">
    <name type="scientific">Mangrovibacillus cuniculi</name>
    <dbReference type="NCBI Taxonomy" id="2593652"/>
    <lineage>
        <taxon>Bacteria</taxon>
        <taxon>Bacillati</taxon>
        <taxon>Bacillota</taxon>
        <taxon>Bacilli</taxon>
        <taxon>Bacillales</taxon>
        <taxon>Bacillaceae</taxon>
        <taxon>Mangrovibacillus</taxon>
    </lineage>
</organism>
<dbReference type="KEGG" id="mcui:G8O30_00140"/>
<proteinExistence type="predicted"/>
<sequence length="340" mass="37618">MIGAGLSIWLLTACSKEEAVKPVSVPAEEVVDNKEETEDGKEVEAGFEAPLSGELLEEETTQRAVAVTINNHPKARPQSGLAEADIVLEMLAEGSVTRLLAIYQSEQPEKIGPVRSSRDYFIDLANGYDAFYVSHGYSPDAKSKLDAGEIDHINGMQYDGSLFNRSSERRAPHNSYITWANIEKGAEMVSASMDTPPSANDFVKELQVGNSSDSIAKEFTVSYYNDASFTSTYTYDEGTNAFHRSIKGEQTKNNEDERPVELRNIVIMEAKHKIVDDVGRRTIDLESGGNALLFQQGTVQEIEWQNEDGRLVPYSNGEPIKLLPGKTWIHLVPELSFASY</sequence>
<dbReference type="InterPro" id="IPR035328">
    <property type="entry name" value="DUF3048_C"/>
</dbReference>
<dbReference type="Pfam" id="PF11258">
    <property type="entry name" value="DUF3048"/>
    <property type="match status" value="1"/>
</dbReference>
<dbReference type="Pfam" id="PF17479">
    <property type="entry name" value="DUF3048_C"/>
    <property type="match status" value="1"/>
</dbReference>
<feature type="domain" description="DUF3048" evidence="1">
    <location>
        <begin position="51"/>
        <end position="188"/>
    </location>
</feature>
<name>A0A7S8CE24_9BACI</name>